<evidence type="ECO:0000256" key="4">
    <source>
        <dbReference type="ARBA" id="ARBA00023125"/>
    </source>
</evidence>
<dbReference type="Gene3D" id="6.10.250.690">
    <property type="match status" value="1"/>
</dbReference>
<dbReference type="InterPro" id="IPR039420">
    <property type="entry name" value="WalR-like"/>
</dbReference>
<reference evidence="10 11" key="1">
    <citation type="submission" date="2016-10" db="EMBL/GenBank/DDBJ databases">
        <authorList>
            <person name="de Groot N.N."/>
        </authorList>
    </citation>
    <scope>NUCLEOTIDE SEQUENCE [LARGE SCALE GENOMIC DNA]</scope>
    <source>
        <strain evidence="10 11">DSM 27375</strain>
    </source>
</reference>
<feature type="modified residue" description="4-aspartylphosphate" evidence="6">
    <location>
        <position position="53"/>
    </location>
</feature>
<dbReference type="PROSITE" id="PS51755">
    <property type="entry name" value="OMPR_PHOB"/>
    <property type="match status" value="1"/>
</dbReference>
<protein>
    <submittedName>
        <fullName evidence="10">DNA-binding response regulator, OmpR family, contains REC and winged-helix (WHTH) domain</fullName>
    </submittedName>
</protein>
<keyword evidence="4 7" id="KW-0238">DNA-binding</keyword>
<dbReference type="GO" id="GO:0000976">
    <property type="term" value="F:transcription cis-regulatory region binding"/>
    <property type="evidence" value="ECO:0007669"/>
    <property type="project" value="TreeGrafter"/>
</dbReference>
<proteinExistence type="predicted"/>
<dbReference type="SMART" id="SM00862">
    <property type="entry name" value="Trans_reg_C"/>
    <property type="match status" value="1"/>
</dbReference>
<evidence type="ECO:0000259" key="9">
    <source>
        <dbReference type="PROSITE" id="PS51755"/>
    </source>
</evidence>
<dbReference type="Pfam" id="PF00072">
    <property type="entry name" value="Response_reg"/>
    <property type="match status" value="1"/>
</dbReference>
<dbReference type="AlphaFoldDB" id="A0A1G7RY92"/>
<dbReference type="PANTHER" id="PTHR48111">
    <property type="entry name" value="REGULATOR OF RPOS"/>
    <property type="match status" value="1"/>
</dbReference>
<dbReference type="SUPFAM" id="SSF52172">
    <property type="entry name" value="CheY-like"/>
    <property type="match status" value="1"/>
</dbReference>
<dbReference type="RefSeq" id="WP_074646448.1">
    <property type="nucleotide sequence ID" value="NZ_FNBL01000013.1"/>
</dbReference>
<feature type="DNA-binding region" description="OmpR/PhoB-type" evidence="7">
    <location>
        <begin position="131"/>
        <end position="231"/>
    </location>
</feature>
<dbReference type="SMART" id="SM00448">
    <property type="entry name" value="REC"/>
    <property type="match status" value="1"/>
</dbReference>
<organism evidence="10 11">
    <name type="scientific">Celeribacter baekdonensis</name>
    <dbReference type="NCBI Taxonomy" id="875171"/>
    <lineage>
        <taxon>Bacteria</taxon>
        <taxon>Pseudomonadati</taxon>
        <taxon>Pseudomonadota</taxon>
        <taxon>Alphaproteobacteria</taxon>
        <taxon>Rhodobacterales</taxon>
        <taxon>Roseobacteraceae</taxon>
        <taxon>Celeribacter</taxon>
    </lineage>
</organism>
<dbReference type="Gene3D" id="3.40.50.2300">
    <property type="match status" value="1"/>
</dbReference>
<keyword evidence="3" id="KW-0805">Transcription regulation</keyword>
<dbReference type="Gene3D" id="1.10.10.10">
    <property type="entry name" value="Winged helix-like DNA-binding domain superfamily/Winged helix DNA-binding domain"/>
    <property type="match status" value="1"/>
</dbReference>
<evidence type="ECO:0000256" key="3">
    <source>
        <dbReference type="ARBA" id="ARBA00023015"/>
    </source>
</evidence>
<dbReference type="InterPro" id="IPR016032">
    <property type="entry name" value="Sig_transdc_resp-reg_C-effctor"/>
</dbReference>
<evidence type="ECO:0000256" key="2">
    <source>
        <dbReference type="ARBA" id="ARBA00023012"/>
    </source>
</evidence>
<dbReference type="GO" id="GO:0005829">
    <property type="term" value="C:cytosol"/>
    <property type="evidence" value="ECO:0007669"/>
    <property type="project" value="TreeGrafter"/>
</dbReference>
<dbReference type="InterPro" id="IPR001867">
    <property type="entry name" value="OmpR/PhoB-type_DNA-bd"/>
</dbReference>
<evidence type="ECO:0000256" key="7">
    <source>
        <dbReference type="PROSITE-ProRule" id="PRU01091"/>
    </source>
</evidence>
<dbReference type="GO" id="GO:0000156">
    <property type="term" value="F:phosphorelay response regulator activity"/>
    <property type="evidence" value="ECO:0007669"/>
    <property type="project" value="TreeGrafter"/>
</dbReference>
<evidence type="ECO:0000313" key="11">
    <source>
        <dbReference type="Proteomes" id="UP000182284"/>
    </source>
</evidence>
<dbReference type="Pfam" id="PF00486">
    <property type="entry name" value="Trans_reg_C"/>
    <property type="match status" value="1"/>
</dbReference>
<dbReference type="PANTHER" id="PTHR48111:SF4">
    <property type="entry name" value="DNA-BINDING DUAL TRANSCRIPTIONAL REGULATOR OMPR"/>
    <property type="match status" value="1"/>
</dbReference>
<keyword evidence="5" id="KW-0804">Transcription</keyword>
<sequence>MSKTVYLLEDDPGVAAVIDRVLVNNGFNVDWFRSRVALLGALKLAQPDVFLVDLGLPDADGLTLIREDIGQSGTPIIIVSGRGDIMDRIVGLELGADDYIVKPFEPRELVARVRAVLRRSQSHAPAPEGAQDIAKFAGWTAYFSSSLLVSESGGEIHLSTAENTLLRLFVQATGRILSREALLNLTAGDRLDNFDRSVDVRVSRLRRKLKHGDNPHEIIRTIYGAGYVFVAPVEWPTTLTLDAP</sequence>
<dbReference type="OrthoDB" id="9802426at2"/>
<dbReference type="InterPro" id="IPR011006">
    <property type="entry name" value="CheY-like_superfamily"/>
</dbReference>
<dbReference type="SUPFAM" id="SSF46894">
    <property type="entry name" value="C-terminal effector domain of the bipartite response regulators"/>
    <property type="match status" value="1"/>
</dbReference>
<name>A0A1G7RY92_9RHOB</name>
<feature type="domain" description="Response regulatory" evidence="8">
    <location>
        <begin position="4"/>
        <end position="117"/>
    </location>
</feature>
<dbReference type="CDD" id="cd00383">
    <property type="entry name" value="trans_reg_C"/>
    <property type="match status" value="1"/>
</dbReference>
<evidence type="ECO:0000256" key="6">
    <source>
        <dbReference type="PROSITE-ProRule" id="PRU00169"/>
    </source>
</evidence>
<accession>A0A1G7RY92</accession>
<dbReference type="GO" id="GO:0032993">
    <property type="term" value="C:protein-DNA complex"/>
    <property type="evidence" value="ECO:0007669"/>
    <property type="project" value="TreeGrafter"/>
</dbReference>
<evidence type="ECO:0000313" key="10">
    <source>
        <dbReference type="EMBL" id="SDG15726.1"/>
    </source>
</evidence>
<dbReference type="Proteomes" id="UP000182284">
    <property type="component" value="Unassembled WGS sequence"/>
</dbReference>
<keyword evidence="1 6" id="KW-0597">Phosphoprotein</keyword>
<feature type="domain" description="OmpR/PhoB-type" evidence="9">
    <location>
        <begin position="131"/>
        <end position="231"/>
    </location>
</feature>
<dbReference type="InterPro" id="IPR001789">
    <property type="entry name" value="Sig_transdc_resp-reg_receiver"/>
</dbReference>
<dbReference type="GO" id="GO:0006355">
    <property type="term" value="P:regulation of DNA-templated transcription"/>
    <property type="evidence" value="ECO:0007669"/>
    <property type="project" value="InterPro"/>
</dbReference>
<dbReference type="InterPro" id="IPR036388">
    <property type="entry name" value="WH-like_DNA-bd_sf"/>
</dbReference>
<gene>
    <name evidence="10" type="ORF">SAMN04488117_1139</name>
</gene>
<dbReference type="PROSITE" id="PS50110">
    <property type="entry name" value="RESPONSE_REGULATORY"/>
    <property type="match status" value="1"/>
</dbReference>
<evidence type="ECO:0000256" key="5">
    <source>
        <dbReference type="ARBA" id="ARBA00023163"/>
    </source>
</evidence>
<keyword evidence="2" id="KW-0902">Two-component regulatory system</keyword>
<dbReference type="EMBL" id="FNBL01000013">
    <property type="protein sequence ID" value="SDG15726.1"/>
    <property type="molecule type" value="Genomic_DNA"/>
</dbReference>
<evidence type="ECO:0000259" key="8">
    <source>
        <dbReference type="PROSITE" id="PS50110"/>
    </source>
</evidence>
<evidence type="ECO:0000256" key="1">
    <source>
        <dbReference type="ARBA" id="ARBA00022553"/>
    </source>
</evidence>